<keyword evidence="2" id="KW-0229">DNA integration</keyword>
<dbReference type="InterPro" id="IPR044068">
    <property type="entry name" value="CB"/>
</dbReference>
<comment type="caution">
    <text evidence="8">The sequence shown here is derived from an EMBL/GenBank/DDBJ whole genome shotgun (WGS) entry which is preliminary data.</text>
</comment>
<dbReference type="PROSITE" id="PS51898">
    <property type="entry name" value="TYR_RECOMBINASE"/>
    <property type="match status" value="1"/>
</dbReference>
<sequence length="285" mass="33449">MIALENYLKENYKTTGLKSTIKRYINYQNGRAKTAKLKDILDYINYLRKQNVSPKTLRNNLFAIKIYYRYLQETEQRKDHPCQKLYLKDQVNRAIAVEKLYTKNQLESLLTNYQTKNQSIQLRDEVIISLLIHQALLVKEITNLKVAEVNLEKGEIFIEKGGKTNARTLPLQANQILLFYNYLEARKILLEHTKKQTEYFITSKYGTALNPHGISRLINDKKPKEEHIQPLKIRQSVIANLLKSNNDLRIVQVFIGHRRSSSTEEYKQTELEALQQAVNQYHPIK</sequence>
<dbReference type="Gene3D" id="1.10.443.10">
    <property type="entry name" value="Intergrase catalytic core"/>
    <property type="match status" value="1"/>
</dbReference>
<evidence type="ECO:0000313" key="9">
    <source>
        <dbReference type="Proteomes" id="UP000197768"/>
    </source>
</evidence>
<evidence type="ECO:0000256" key="1">
    <source>
        <dbReference type="ARBA" id="ARBA00008857"/>
    </source>
</evidence>
<evidence type="ECO:0000259" key="7">
    <source>
        <dbReference type="PROSITE" id="PS51900"/>
    </source>
</evidence>
<dbReference type="Gene3D" id="1.10.150.130">
    <property type="match status" value="1"/>
</dbReference>
<proteinExistence type="inferred from homology"/>
<dbReference type="Pfam" id="PF00589">
    <property type="entry name" value="Phage_integrase"/>
    <property type="match status" value="1"/>
</dbReference>
<reference evidence="8 9" key="1">
    <citation type="journal article" date="2017" name="Infect. Genet. Evol.">
        <title>Comparative genome analysis of fish pathogen Flavobacterium columnare reveals extensive sequence diversity within the species.</title>
        <authorList>
            <person name="Kayansamruaj P."/>
            <person name="Dong H.T."/>
            <person name="Hirono I."/>
            <person name="Kondo H."/>
            <person name="Senapin S."/>
            <person name="Rodkhum C."/>
        </authorList>
    </citation>
    <scope>NUCLEOTIDE SEQUENCE [LARGE SCALE GENOMIC DNA]</scope>
    <source>
        <strain evidence="8 9">1215</strain>
    </source>
</reference>
<dbReference type="AlphaFoldDB" id="A0A2D0AID0"/>
<evidence type="ECO:0000256" key="2">
    <source>
        <dbReference type="ARBA" id="ARBA00022908"/>
    </source>
</evidence>
<dbReference type="CDD" id="cd00397">
    <property type="entry name" value="DNA_BRE_C"/>
    <property type="match status" value="1"/>
</dbReference>
<evidence type="ECO:0000256" key="5">
    <source>
        <dbReference type="PROSITE-ProRule" id="PRU01248"/>
    </source>
</evidence>
<feature type="domain" description="Core-binding (CB)" evidence="7">
    <location>
        <begin position="1"/>
        <end position="72"/>
    </location>
</feature>
<feature type="domain" description="Tyr recombinase" evidence="6">
    <location>
        <begin position="96"/>
        <end position="279"/>
    </location>
</feature>
<evidence type="ECO:0000256" key="4">
    <source>
        <dbReference type="ARBA" id="ARBA00023172"/>
    </source>
</evidence>
<dbReference type="GO" id="GO:0015074">
    <property type="term" value="P:DNA integration"/>
    <property type="evidence" value="ECO:0007669"/>
    <property type="project" value="UniProtKB-KW"/>
</dbReference>
<dbReference type="Proteomes" id="UP000197768">
    <property type="component" value="Unassembled WGS sequence"/>
</dbReference>
<organism evidence="8 9">
    <name type="scientific">Flavobacterium davisii</name>
    <dbReference type="NCBI Taxonomy" id="2906077"/>
    <lineage>
        <taxon>Bacteria</taxon>
        <taxon>Pseudomonadati</taxon>
        <taxon>Bacteroidota</taxon>
        <taxon>Flavobacteriia</taxon>
        <taxon>Flavobacteriales</taxon>
        <taxon>Flavobacteriaceae</taxon>
        <taxon>Flavobacterium</taxon>
    </lineage>
</organism>
<dbReference type="GO" id="GO:0006310">
    <property type="term" value="P:DNA recombination"/>
    <property type="evidence" value="ECO:0007669"/>
    <property type="project" value="UniProtKB-KW"/>
</dbReference>
<dbReference type="InterPro" id="IPR004107">
    <property type="entry name" value="Integrase_SAM-like_N"/>
</dbReference>
<dbReference type="InterPro" id="IPR013762">
    <property type="entry name" value="Integrase-like_cat_sf"/>
</dbReference>
<dbReference type="GO" id="GO:0003677">
    <property type="term" value="F:DNA binding"/>
    <property type="evidence" value="ECO:0007669"/>
    <property type="project" value="UniProtKB-UniRule"/>
</dbReference>
<evidence type="ECO:0000256" key="3">
    <source>
        <dbReference type="ARBA" id="ARBA00023125"/>
    </source>
</evidence>
<dbReference type="InterPro" id="IPR011010">
    <property type="entry name" value="DNA_brk_join_enz"/>
</dbReference>
<comment type="similarity">
    <text evidence="1">Belongs to the 'phage' integrase family.</text>
</comment>
<dbReference type="EMBL" id="MTCZ01000134">
    <property type="protein sequence ID" value="OWP83286.1"/>
    <property type="molecule type" value="Genomic_DNA"/>
</dbReference>
<name>A0A2D0AID0_9FLAO</name>
<protein>
    <recommendedName>
        <fullName evidence="10">Integrase</fullName>
    </recommendedName>
</protein>
<keyword evidence="4" id="KW-0233">DNA recombination</keyword>
<dbReference type="InterPro" id="IPR002104">
    <property type="entry name" value="Integrase_catalytic"/>
</dbReference>
<accession>A0A2D0AID0</accession>
<dbReference type="PANTHER" id="PTHR30349:SF41">
    <property type="entry name" value="INTEGRASE_RECOMBINASE PROTEIN MJ0367-RELATED"/>
    <property type="match status" value="1"/>
</dbReference>
<dbReference type="InterPro" id="IPR050090">
    <property type="entry name" value="Tyrosine_recombinase_XerCD"/>
</dbReference>
<dbReference type="InterPro" id="IPR010998">
    <property type="entry name" value="Integrase_recombinase_N"/>
</dbReference>
<dbReference type="RefSeq" id="WP_088393953.1">
    <property type="nucleotide sequence ID" value="NZ_MTCZ01000134.1"/>
</dbReference>
<evidence type="ECO:0000259" key="6">
    <source>
        <dbReference type="PROSITE" id="PS51898"/>
    </source>
</evidence>
<dbReference type="Pfam" id="PF13495">
    <property type="entry name" value="Phage_int_SAM_4"/>
    <property type="match status" value="1"/>
</dbReference>
<gene>
    <name evidence="8" type="ORF">BWK59_11280</name>
</gene>
<dbReference type="PANTHER" id="PTHR30349">
    <property type="entry name" value="PHAGE INTEGRASE-RELATED"/>
    <property type="match status" value="1"/>
</dbReference>
<keyword evidence="3 5" id="KW-0238">DNA-binding</keyword>
<dbReference type="PROSITE" id="PS51900">
    <property type="entry name" value="CB"/>
    <property type="match status" value="1"/>
</dbReference>
<evidence type="ECO:0008006" key="10">
    <source>
        <dbReference type="Google" id="ProtNLM"/>
    </source>
</evidence>
<evidence type="ECO:0000313" key="8">
    <source>
        <dbReference type="EMBL" id="OWP83286.1"/>
    </source>
</evidence>
<dbReference type="SUPFAM" id="SSF56349">
    <property type="entry name" value="DNA breaking-rejoining enzymes"/>
    <property type="match status" value="1"/>
</dbReference>